<reference evidence="2" key="1">
    <citation type="submission" date="2023-10" db="EMBL/GenBank/DDBJ databases">
        <authorList>
            <person name="Chen Y."/>
            <person name="Shah S."/>
            <person name="Dougan E. K."/>
            <person name="Thang M."/>
            <person name="Chan C."/>
        </authorList>
    </citation>
    <scope>NUCLEOTIDE SEQUENCE [LARGE SCALE GENOMIC DNA]</scope>
</reference>
<feature type="region of interest" description="Disordered" evidence="1">
    <location>
        <begin position="1"/>
        <end position="46"/>
    </location>
</feature>
<dbReference type="EMBL" id="CAUYUJ010019438">
    <property type="protein sequence ID" value="CAK0891169.1"/>
    <property type="molecule type" value="Genomic_DNA"/>
</dbReference>
<organism evidence="2 3">
    <name type="scientific">Prorocentrum cordatum</name>
    <dbReference type="NCBI Taxonomy" id="2364126"/>
    <lineage>
        <taxon>Eukaryota</taxon>
        <taxon>Sar</taxon>
        <taxon>Alveolata</taxon>
        <taxon>Dinophyceae</taxon>
        <taxon>Prorocentrales</taxon>
        <taxon>Prorocentraceae</taxon>
        <taxon>Prorocentrum</taxon>
    </lineage>
</organism>
<sequence length="443" mass="48534">VAAAACAARRRSRARQAAPAGGGRGRRRGGRAGSRGAGRRSLGRVPARRVAARLPGGCGPALSAAARSAAALGRGRFLVRDRAAPGRARHRAAELPGVRARVARRAAQVCCRPRHPGVPASPGHGSHIVLDGRSDVYFATRPQPDFAIFFGLQRRALHLHDGEAVAGGAISSDVDLQAVQREFFQKEHRAVVIDDFFSDDALRDLRTYLMESTIWTEAKFGHVGAYLEGGFACPLVSQIDQELRSKLPEVFGDLELDTAWAYMYDGSLGGVSTHADDAQVQINFFITPSEANMGLNDTELPSGGLVLYGIGPPETWGKEDFNNVYAREAIEDLIATTNHWNITVPYVQNRAILFDSTYFHRSDDMRFKKGYKNRRINVTFLYGKRKALKARPAVDLEMCSNLAGFQASEAASAMGQDRERFYTVGQQFLDEDGWAMLRAEKLI</sequence>
<dbReference type="Proteomes" id="UP001189429">
    <property type="component" value="Unassembled WGS sequence"/>
</dbReference>
<gene>
    <name evidence="2" type="ORF">PCOR1329_LOCUS71185</name>
</gene>
<accession>A0ABN9X0E4</accession>
<evidence type="ECO:0000313" key="3">
    <source>
        <dbReference type="Proteomes" id="UP001189429"/>
    </source>
</evidence>
<evidence type="ECO:0008006" key="4">
    <source>
        <dbReference type="Google" id="ProtNLM"/>
    </source>
</evidence>
<keyword evidence="3" id="KW-1185">Reference proteome</keyword>
<protein>
    <recommendedName>
        <fullName evidence="4">Bifunctional lysine-specific demethylase and histidyl-hydroxylase</fullName>
    </recommendedName>
</protein>
<proteinExistence type="predicted"/>
<evidence type="ECO:0000256" key="1">
    <source>
        <dbReference type="SAM" id="MobiDB-lite"/>
    </source>
</evidence>
<feature type="compositionally biased region" description="Basic residues" evidence="1">
    <location>
        <begin position="37"/>
        <end position="46"/>
    </location>
</feature>
<name>A0ABN9X0E4_9DINO</name>
<feature type="non-terminal residue" evidence="2">
    <location>
        <position position="1"/>
    </location>
</feature>
<evidence type="ECO:0000313" key="2">
    <source>
        <dbReference type="EMBL" id="CAK0891169.1"/>
    </source>
</evidence>
<comment type="caution">
    <text evidence="2">The sequence shown here is derived from an EMBL/GenBank/DDBJ whole genome shotgun (WGS) entry which is preliminary data.</text>
</comment>